<dbReference type="SMART" id="SM00256">
    <property type="entry name" value="FBOX"/>
    <property type="match status" value="1"/>
</dbReference>
<dbReference type="Pfam" id="PF00646">
    <property type="entry name" value="F-box"/>
    <property type="match status" value="1"/>
</dbReference>
<proteinExistence type="predicted"/>
<reference evidence="2 3" key="1">
    <citation type="submission" date="2020-09" db="EMBL/GenBank/DDBJ databases">
        <title>De no assembly of potato wild relative species, Solanum commersonii.</title>
        <authorList>
            <person name="Cho K."/>
        </authorList>
    </citation>
    <scope>NUCLEOTIDE SEQUENCE [LARGE SCALE GENOMIC DNA]</scope>
    <source>
        <strain evidence="2">LZ3.2</strain>
        <tissue evidence="2">Leaf</tissue>
    </source>
</reference>
<dbReference type="InterPro" id="IPR036047">
    <property type="entry name" value="F-box-like_dom_sf"/>
</dbReference>
<evidence type="ECO:0000259" key="1">
    <source>
        <dbReference type="SMART" id="SM00256"/>
    </source>
</evidence>
<sequence>MGARAPKTDYVGPPLPTPQNTNIVYLMASIVCDDRFSELPYDIGQKILSCLNLKERATSCLVLRNWYHMITSLDYRKFVQTSPSNISQICTNISFNQILLEFCRTCSALRTVIKVAADNTTLTEIYLFVPISSAFFKFSPAVFDSRLLTVVHLKLCEINGNAIKEFPCLKEIHFYLRA</sequence>
<comment type="caution">
    <text evidence="2">The sequence shown here is derived from an EMBL/GenBank/DDBJ whole genome shotgun (WGS) entry which is preliminary data.</text>
</comment>
<feature type="domain" description="F-box" evidence="1">
    <location>
        <begin position="39"/>
        <end position="79"/>
    </location>
</feature>
<dbReference type="InterPro" id="IPR001810">
    <property type="entry name" value="F-box_dom"/>
</dbReference>
<dbReference type="EMBL" id="JACXVP010000005">
    <property type="protein sequence ID" value="KAG5604308.1"/>
    <property type="molecule type" value="Genomic_DNA"/>
</dbReference>
<name>A0A9J5YYZ1_SOLCO</name>
<accession>A0A9J5YYZ1</accession>
<evidence type="ECO:0000313" key="2">
    <source>
        <dbReference type="EMBL" id="KAG5604308.1"/>
    </source>
</evidence>
<evidence type="ECO:0000313" key="3">
    <source>
        <dbReference type="Proteomes" id="UP000824120"/>
    </source>
</evidence>
<dbReference type="SUPFAM" id="SSF81383">
    <property type="entry name" value="F-box domain"/>
    <property type="match status" value="1"/>
</dbReference>
<dbReference type="AlphaFoldDB" id="A0A9J5YYZ1"/>
<dbReference type="Proteomes" id="UP000824120">
    <property type="component" value="Chromosome 5"/>
</dbReference>
<protein>
    <recommendedName>
        <fullName evidence="1">F-box domain-containing protein</fullName>
    </recommendedName>
</protein>
<keyword evidence="3" id="KW-1185">Reference proteome</keyword>
<gene>
    <name evidence="2" type="ORF">H5410_025800</name>
</gene>
<organism evidence="2 3">
    <name type="scientific">Solanum commersonii</name>
    <name type="common">Commerson's wild potato</name>
    <name type="synonym">Commerson's nightshade</name>
    <dbReference type="NCBI Taxonomy" id="4109"/>
    <lineage>
        <taxon>Eukaryota</taxon>
        <taxon>Viridiplantae</taxon>
        <taxon>Streptophyta</taxon>
        <taxon>Embryophyta</taxon>
        <taxon>Tracheophyta</taxon>
        <taxon>Spermatophyta</taxon>
        <taxon>Magnoliopsida</taxon>
        <taxon>eudicotyledons</taxon>
        <taxon>Gunneridae</taxon>
        <taxon>Pentapetalae</taxon>
        <taxon>asterids</taxon>
        <taxon>lamiids</taxon>
        <taxon>Solanales</taxon>
        <taxon>Solanaceae</taxon>
        <taxon>Solanoideae</taxon>
        <taxon>Solaneae</taxon>
        <taxon>Solanum</taxon>
    </lineage>
</organism>